<evidence type="ECO:0000259" key="2">
    <source>
        <dbReference type="Pfam" id="PF21366"/>
    </source>
</evidence>
<reference evidence="3" key="1">
    <citation type="submission" date="2021-09" db="EMBL/GenBank/DDBJ databases">
        <authorList>
            <person name="Martin H S."/>
        </authorList>
    </citation>
    <scope>NUCLEOTIDE SEQUENCE</scope>
</reference>
<gene>
    <name evidence="3" type="ORF">DCHRY22_LOCUS11551</name>
</gene>
<keyword evidence="4" id="KW-1185">Reference proteome</keyword>
<evidence type="ECO:0000256" key="1">
    <source>
        <dbReference type="SAM" id="MobiDB-lite"/>
    </source>
</evidence>
<proteinExistence type="predicted"/>
<dbReference type="Pfam" id="PF21366">
    <property type="entry name" value="TRAFD1-XIAF1_ZnF"/>
    <property type="match status" value="1"/>
</dbReference>
<evidence type="ECO:0000313" key="4">
    <source>
        <dbReference type="Proteomes" id="UP000789524"/>
    </source>
</evidence>
<feature type="domain" description="TRAFD1/XAF1 zinc finger" evidence="2">
    <location>
        <begin position="15"/>
        <end position="39"/>
    </location>
</feature>
<feature type="compositionally biased region" description="Polar residues" evidence="1">
    <location>
        <begin position="120"/>
        <end position="131"/>
    </location>
</feature>
<dbReference type="OrthoDB" id="422540at2759"/>
<feature type="region of interest" description="Disordered" evidence="1">
    <location>
        <begin position="120"/>
        <end position="154"/>
    </location>
</feature>
<name>A0A8J2R230_9NEOP</name>
<evidence type="ECO:0000313" key="3">
    <source>
        <dbReference type="EMBL" id="CAG9575703.1"/>
    </source>
</evidence>
<dbReference type="AlphaFoldDB" id="A0A8J2R230"/>
<comment type="caution">
    <text evidence="3">The sequence shown here is derived from an EMBL/GenBank/DDBJ whole genome shotgun (WGS) entry which is preliminary data.</text>
</comment>
<dbReference type="InterPro" id="IPR049439">
    <property type="entry name" value="TRAFD1-XIAF1_Znf"/>
</dbReference>
<organism evidence="3 4">
    <name type="scientific">Danaus chrysippus</name>
    <name type="common">African queen</name>
    <dbReference type="NCBI Taxonomy" id="151541"/>
    <lineage>
        <taxon>Eukaryota</taxon>
        <taxon>Metazoa</taxon>
        <taxon>Ecdysozoa</taxon>
        <taxon>Arthropoda</taxon>
        <taxon>Hexapoda</taxon>
        <taxon>Insecta</taxon>
        <taxon>Pterygota</taxon>
        <taxon>Neoptera</taxon>
        <taxon>Endopterygota</taxon>
        <taxon>Lepidoptera</taxon>
        <taxon>Glossata</taxon>
        <taxon>Ditrysia</taxon>
        <taxon>Papilionoidea</taxon>
        <taxon>Nymphalidae</taxon>
        <taxon>Danainae</taxon>
        <taxon>Danaini</taxon>
        <taxon>Danaina</taxon>
        <taxon>Danaus</taxon>
        <taxon>Anosia</taxon>
    </lineage>
</organism>
<protein>
    <submittedName>
        <fullName evidence="3">(African queen) hypothetical protein</fullName>
    </submittedName>
</protein>
<dbReference type="EMBL" id="CAKASE010000074">
    <property type="protein sequence ID" value="CAG9575703.1"/>
    <property type="molecule type" value="Genomic_DNA"/>
</dbReference>
<dbReference type="Proteomes" id="UP000789524">
    <property type="component" value="Unassembled WGS sequence"/>
</dbReference>
<accession>A0A8J2R230</accession>
<sequence length="154" mass="18252">MQPCRFCTLELRRRELPAHERYCGARTELCKCGEWVMIKYRQLQVDSNQRISRTFQLAYGHSLKTYNLFPFHTITSKKSLFTNICKHEVIERKAQSFKIRIKGKESIVSIDRLKPAYILTNNSHQPDSPSQEHPPPVRTTRSGRRVQFPDFYRH</sequence>